<proteinExistence type="predicted"/>
<evidence type="ECO:0000313" key="2">
    <source>
        <dbReference type="EMBL" id="KIN99337.1"/>
    </source>
</evidence>
<accession>A0A0C3IR14</accession>
<feature type="compositionally biased region" description="Acidic residues" evidence="1">
    <location>
        <begin position="268"/>
        <end position="285"/>
    </location>
</feature>
<reference evidence="2 3" key="1">
    <citation type="submission" date="2014-04" db="EMBL/GenBank/DDBJ databases">
        <authorList>
            <consortium name="DOE Joint Genome Institute"/>
            <person name="Kuo A."/>
            <person name="Kohler A."/>
            <person name="Costa M.D."/>
            <person name="Nagy L.G."/>
            <person name="Floudas D."/>
            <person name="Copeland A."/>
            <person name="Barry K.W."/>
            <person name="Cichocki N."/>
            <person name="Veneault-Fourrey C."/>
            <person name="LaButti K."/>
            <person name="Lindquist E.A."/>
            <person name="Lipzen A."/>
            <person name="Lundell T."/>
            <person name="Morin E."/>
            <person name="Murat C."/>
            <person name="Sun H."/>
            <person name="Tunlid A."/>
            <person name="Henrissat B."/>
            <person name="Grigoriev I.V."/>
            <person name="Hibbett D.S."/>
            <person name="Martin F."/>
            <person name="Nordberg H.P."/>
            <person name="Cantor M.N."/>
            <person name="Hua S.X."/>
        </authorList>
    </citation>
    <scope>NUCLEOTIDE SEQUENCE [LARGE SCALE GENOMIC DNA]</scope>
    <source>
        <strain evidence="2 3">Marx 270</strain>
    </source>
</reference>
<name>A0A0C3IR14_PISTI</name>
<feature type="compositionally biased region" description="Polar residues" evidence="1">
    <location>
        <begin position="149"/>
        <end position="160"/>
    </location>
</feature>
<feature type="region of interest" description="Disordered" evidence="1">
    <location>
        <begin position="85"/>
        <end position="162"/>
    </location>
</feature>
<protein>
    <submittedName>
        <fullName evidence="2">Uncharacterized protein</fullName>
    </submittedName>
</protein>
<feature type="compositionally biased region" description="Basic and acidic residues" evidence="1">
    <location>
        <begin position="91"/>
        <end position="110"/>
    </location>
</feature>
<dbReference type="InParanoid" id="A0A0C3IR14"/>
<feature type="region of interest" description="Disordered" evidence="1">
    <location>
        <begin position="244"/>
        <end position="285"/>
    </location>
</feature>
<organism evidence="2 3">
    <name type="scientific">Pisolithus tinctorius Marx 270</name>
    <dbReference type="NCBI Taxonomy" id="870435"/>
    <lineage>
        <taxon>Eukaryota</taxon>
        <taxon>Fungi</taxon>
        <taxon>Dikarya</taxon>
        <taxon>Basidiomycota</taxon>
        <taxon>Agaricomycotina</taxon>
        <taxon>Agaricomycetes</taxon>
        <taxon>Agaricomycetidae</taxon>
        <taxon>Boletales</taxon>
        <taxon>Sclerodermatineae</taxon>
        <taxon>Pisolithaceae</taxon>
        <taxon>Pisolithus</taxon>
    </lineage>
</organism>
<evidence type="ECO:0000256" key="1">
    <source>
        <dbReference type="SAM" id="MobiDB-lite"/>
    </source>
</evidence>
<dbReference type="EMBL" id="KN832006">
    <property type="protein sequence ID" value="KIN99337.1"/>
    <property type="molecule type" value="Genomic_DNA"/>
</dbReference>
<reference evidence="3" key="2">
    <citation type="submission" date="2015-01" db="EMBL/GenBank/DDBJ databases">
        <title>Evolutionary Origins and Diversification of the Mycorrhizal Mutualists.</title>
        <authorList>
            <consortium name="DOE Joint Genome Institute"/>
            <consortium name="Mycorrhizal Genomics Consortium"/>
            <person name="Kohler A."/>
            <person name="Kuo A."/>
            <person name="Nagy L.G."/>
            <person name="Floudas D."/>
            <person name="Copeland A."/>
            <person name="Barry K.W."/>
            <person name="Cichocki N."/>
            <person name="Veneault-Fourrey C."/>
            <person name="LaButti K."/>
            <person name="Lindquist E.A."/>
            <person name="Lipzen A."/>
            <person name="Lundell T."/>
            <person name="Morin E."/>
            <person name="Murat C."/>
            <person name="Riley R."/>
            <person name="Ohm R."/>
            <person name="Sun H."/>
            <person name="Tunlid A."/>
            <person name="Henrissat B."/>
            <person name="Grigoriev I.V."/>
            <person name="Hibbett D.S."/>
            <person name="Martin F."/>
        </authorList>
    </citation>
    <scope>NUCLEOTIDE SEQUENCE [LARGE SCALE GENOMIC DNA]</scope>
    <source>
        <strain evidence="3">Marx 270</strain>
    </source>
</reference>
<dbReference type="STRING" id="870435.A0A0C3IR14"/>
<gene>
    <name evidence="2" type="ORF">M404DRAFT_30572</name>
</gene>
<dbReference type="OrthoDB" id="2705551at2759"/>
<dbReference type="AlphaFoldDB" id="A0A0C3IR14"/>
<evidence type="ECO:0000313" key="3">
    <source>
        <dbReference type="Proteomes" id="UP000054217"/>
    </source>
</evidence>
<feature type="compositionally biased region" description="Basic and acidic residues" evidence="1">
    <location>
        <begin position="255"/>
        <end position="267"/>
    </location>
</feature>
<sequence>MSDSRPTVATNNNNEGQAVINWAQVPDDDIRYNTDDEEEVMRVKVKERKRQKVAEQAQQEEQAWLEAKRAEREKAEAERAAWEAEEERACEEEKCKAEQKHKAEARKSSEARAGGKCHWPGDGKVAEAGPKAIKGKKRKVDKENAEAKPSNQKQAKTSMRLTEILDLNDPEAGRSRPREASADRYSGLEDKLEHLIDAAGLIANNLASLFELHKITIENSGHITDALESILNESYGFRMAVSPLDSGSSKLNSGELHEEVEWLKTHGEDEEEESEGEDESMAEAK</sequence>
<dbReference type="Proteomes" id="UP000054217">
    <property type="component" value="Unassembled WGS sequence"/>
</dbReference>
<keyword evidence="3" id="KW-1185">Reference proteome</keyword>
<dbReference type="HOGENOM" id="CLU_048923_0_0_1"/>